<evidence type="ECO:0000313" key="1">
    <source>
        <dbReference type="EMBL" id="MBT9316583.1"/>
    </source>
</evidence>
<dbReference type="Proteomes" id="UP000717364">
    <property type="component" value="Unassembled WGS sequence"/>
</dbReference>
<dbReference type="Gene3D" id="2.60.120.200">
    <property type="match status" value="1"/>
</dbReference>
<accession>A0A947DGE6</accession>
<evidence type="ECO:0000313" key="2">
    <source>
        <dbReference type="Proteomes" id="UP000717364"/>
    </source>
</evidence>
<protein>
    <submittedName>
        <fullName evidence="1">Uncharacterized protein</fullName>
    </submittedName>
</protein>
<gene>
    <name evidence="1" type="ORF">IXB50_14225</name>
</gene>
<comment type="caution">
    <text evidence="1">The sequence shown here is derived from an EMBL/GenBank/DDBJ whole genome shotgun (WGS) entry which is preliminary data.</text>
</comment>
<reference evidence="1" key="2">
    <citation type="journal article" date="2021" name="Mar. Drugs">
        <title>Genome Reduction and Secondary Metabolism of the Marine Sponge-Associated Cyanobacterium Leptothoe.</title>
        <authorList>
            <person name="Konstantinou D."/>
            <person name="Popin R.V."/>
            <person name="Fewer D.P."/>
            <person name="Sivonen K."/>
            <person name="Gkelis S."/>
        </authorList>
    </citation>
    <scope>NUCLEOTIDE SEQUENCE</scope>
    <source>
        <strain evidence="1">TAU-MAC 1115</strain>
    </source>
</reference>
<dbReference type="AlphaFoldDB" id="A0A947DGE6"/>
<dbReference type="InterPro" id="IPR013320">
    <property type="entry name" value="ConA-like_dom_sf"/>
</dbReference>
<reference evidence="1" key="1">
    <citation type="submission" date="2020-11" db="EMBL/GenBank/DDBJ databases">
        <authorList>
            <person name="Konstantinou D."/>
            <person name="Gkelis S."/>
            <person name="Popin R."/>
            <person name="Fewer D."/>
            <person name="Sivonen K."/>
        </authorList>
    </citation>
    <scope>NUCLEOTIDE SEQUENCE</scope>
    <source>
        <strain evidence="1">TAU-MAC 1115</strain>
    </source>
</reference>
<sequence>MASITDIWIQQTTAKRQAIDGSQLVLDIVTEAGEAPSQVVFSATPEGTEIYRAHVTGTKIPSDSIKTIILKLLTTEPDKIPASFCWLPQAVWVSALDDEGNYRVLSGDPDWPQAKAFTPTKGRSYALTVVLAGAPLHEMTLPFVGVSKARSGPGNSALALAVQKSRTIEFTLQEPITEPKMLMLIGLGVCTLSVMTPTSADATPVPLGGQTSSSPVPGIHIAVTHGKEGVMIYANGQVATMPEANSTVVGMWVSHQALSAFYRGVIQEVRVWNRARSSVEIQKNLNRRFTKIEGDLIGLWVYGRDMLKVSGDTDGTQGPKKPPAPAQHVLPMTAVNSLEDSEESSPHYIVC</sequence>
<dbReference type="SUPFAM" id="SSF49899">
    <property type="entry name" value="Concanavalin A-like lectins/glucanases"/>
    <property type="match status" value="1"/>
</dbReference>
<keyword evidence="2" id="KW-1185">Reference proteome</keyword>
<organism evidence="1 2">
    <name type="scientific">Leptothoe spongobia TAU-MAC 1115</name>
    <dbReference type="NCBI Taxonomy" id="1967444"/>
    <lineage>
        <taxon>Bacteria</taxon>
        <taxon>Bacillati</taxon>
        <taxon>Cyanobacteriota</taxon>
        <taxon>Cyanophyceae</taxon>
        <taxon>Nodosilineales</taxon>
        <taxon>Cymatolegaceae</taxon>
        <taxon>Leptothoe</taxon>
        <taxon>Leptothoe spongobia</taxon>
    </lineage>
</organism>
<proteinExistence type="predicted"/>
<dbReference type="EMBL" id="JADOES010000029">
    <property type="protein sequence ID" value="MBT9316583.1"/>
    <property type="molecule type" value="Genomic_DNA"/>
</dbReference>
<name>A0A947DGE6_9CYAN</name>
<dbReference type="RefSeq" id="WP_215609650.1">
    <property type="nucleotide sequence ID" value="NZ_JADOES010000029.1"/>
</dbReference>